<dbReference type="EMBL" id="BAAAGF010000002">
    <property type="protein sequence ID" value="GAA0743133.1"/>
    <property type="molecule type" value="Genomic_DNA"/>
</dbReference>
<name>A0ABP3UV46_9FLAO</name>
<dbReference type="Proteomes" id="UP001500736">
    <property type="component" value="Unassembled WGS sequence"/>
</dbReference>
<protein>
    <recommendedName>
        <fullName evidence="2">AAA+ ATPase domain-containing protein</fullName>
    </recommendedName>
</protein>
<feature type="domain" description="AAA+ ATPase" evidence="2">
    <location>
        <begin position="285"/>
        <end position="451"/>
    </location>
</feature>
<dbReference type="InterPro" id="IPR027417">
    <property type="entry name" value="P-loop_NTPase"/>
</dbReference>
<dbReference type="Pfam" id="PF24883">
    <property type="entry name" value="NPHP3_N"/>
    <property type="match status" value="1"/>
</dbReference>
<evidence type="ECO:0000256" key="1">
    <source>
        <dbReference type="ARBA" id="ARBA00022737"/>
    </source>
</evidence>
<dbReference type="RefSeq" id="WP_343797272.1">
    <property type="nucleotide sequence ID" value="NZ_BAAAGF010000002.1"/>
</dbReference>
<comment type="caution">
    <text evidence="3">The sequence shown here is derived from an EMBL/GenBank/DDBJ whole genome shotgun (WGS) entry which is preliminary data.</text>
</comment>
<reference evidence="4" key="1">
    <citation type="journal article" date="2019" name="Int. J. Syst. Evol. Microbiol.">
        <title>The Global Catalogue of Microorganisms (GCM) 10K type strain sequencing project: providing services to taxonomists for standard genome sequencing and annotation.</title>
        <authorList>
            <consortium name="The Broad Institute Genomics Platform"/>
            <consortium name="The Broad Institute Genome Sequencing Center for Infectious Disease"/>
            <person name="Wu L."/>
            <person name="Ma J."/>
        </authorList>
    </citation>
    <scope>NUCLEOTIDE SEQUENCE [LARGE SCALE GENOMIC DNA]</scope>
    <source>
        <strain evidence="4">JCM 15976</strain>
    </source>
</reference>
<dbReference type="InterPro" id="IPR003593">
    <property type="entry name" value="AAA+_ATPase"/>
</dbReference>
<keyword evidence="1" id="KW-0677">Repeat</keyword>
<evidence type="ECO:0000313" key="4">
    <source>
        <dbReference type="Proteomes" id="UP001500736"/>
    </source>
</evidence>
<organism evidence="3 4">
    <name type="scientific">Gaetbulibacter jejuensis</name>
    <dbReference type="NCBI Taxonomy" id="584607"/>
    <lineage>
        <taxon>Bacteria</taxon>
        <taxon>Pseudomonadati</taxon>
        <taxon>Bacteroidota</taxon>
        <taxon>Flavobacteriia</taxon>
        <taxon>Flavobacteriales</taxon>
        <taxon>Flavobacteriaceae</taxon>
        <taxon>Gaetbulibacter</taxon>
    </lineage>
</organism>
<gene>
    <name evidence="3" type="ORF">GCM10009431_15960</name>
</gene>
<accession>A0ABP3UV46</accession>
<dbReference type="Gene3D" id="3.40.50.300">
    <property type="entry name" value="P-loop containing nucleotide triphosphate hydrolases"/>
    <property type="match status" value="1"/>
</dbReference>
<proteinExistence type="predicted"/>
<dbReference type="InterPro" id="IPR056884">
    <property type="entry name" value="NPHP3-like_N"/>
</dbReference>
<sequence length="1882" mass="222459">MALSEAHKGYEYQDLITAYFIIEEIIDDHNSSFKIDKKEFKKDKFDDLTIIRGQEVLKKQIKYSDNHILEKQDLSAKGTYNLAIDLLYKSWLFNPEKEKIKDIRLCLAWGEPIDNELTKVLCIDNSNKSFKNFNTSQYKINLDELWKKNKPLNSWKRLGIESKNIDKKLFAKFCENLIIEVEYPKFSLDFDKPNDLELLILRQTEQLGIGVYPNDKTHPIDFINRLLHLIRKYRISQQILTTEQIFNKLNIKRDFGSIKQIFPINPKENIGLKSRLDALNNYLNEKRRIILTGEPGSGKSWFVNNLIKFLKKKNINVVKHYCYTDLEDELQKERIKLNVFYGNLISDILNSFPNLHKKKKNKFGSSLSELNELLLNISEDTVIIIDGLDHINRIYEFRDFNDLTKKETEIITCLDQIKTSNKVKIIATSQPIEDLDFISSFTQHEIPSWQLKQVKKLMLKLNLDDAFLSDSKIDLSQFLLNKSTGNPLYLSYLIKEIKENNITLSKASLSSLPNYSYNLELYYNYLLDRLNTKEQVPRVLSGVNFGLTKSELIEITGDGDDVESSLKSLTPILKYNFSRNGYIIYHESFRRFIINNLKERNVNIEKNVFSPIIDWFDEKGLFEYQKAYRYYLSLLSDGKHYETIGKYISIDFVFKSLINGQPWELIEKNYDYLVYASIKNNDYSKIVITSEINKIISTTQDTFYELYNNYIEALGSLKGYKFVNDYLSFDGLRTIDPRLGLQSCYLCSINNYSPIWDIYFDKYFIKGENIEIEDFHLFIRYHIDNKNNEGLIHICSQIREYPEYQDVFKNEVFKAKDLEFIEKLKQNAIVLNVLSKNDSFENDIDINKTCQELLNCSYIQKEDKDLISELINFIKLNHNNKKLIDYVINQFRNINWFYNWLIYLIEINIAYLNSESNFNELSRIFNYLILDTENFIGEPRTCDLYTIREDIYKSYRLGLSLIDESANWNEIISIFVKLSDETTTSLQGSLGGPLPPDELFLLLKEYSNQDNIELILSVLEKQLKSKSEYHLHSYVAEYNFLLSQLYSKNNKLEEAEKAFNLGVKYSIGYTFRKDITLSELIISLENINSLGKDFALEAFKKTKVLVESVVNHTDGKETRHYPVSWFSAFCKNDIFNSSLYLLNELNNSRYDWRLETSLLNILNKIEEEVKPIIKLFLFKTFIIESSESHLNKCLDIYDLTKEEHPIISRSFLSSIYIKFESDKSSTTGFSSKFLKRLNNVFKNKQGVISPKHNNKIPKKKERSHSNIIEVFKSKYEDRKCFSEMKPEEMKSFLFEKRINKKELNSLCYYFDQFNSLTKELKDLIKTIVKGGKYSSTHNYDYEVLFTKKNEITLYYWVCCFVYDRGTWYEEFTNISALNEAYKIDNEAVWSFLNEFLENKLSKGFSVGIGGNLINAFIKTNQDKTTIKKIWNTLFHCMSERLPSKSDYEWEESLKNEGKMGIEEIFVCILITRFNSNTVERFQHTLSGISYLLYNYPELLIKPLKWFFKNQEKYLKSILISIITLLYEYNKENPDYKHNFKFEIDRIYPLNYYLFDTAIELMYSKKKKDAIIVQNLDLIYNEEIKEGEFEFFLKLNSRHLKLFQRFPENLIQIYGKYKRTYNTKYGDYLELYYSRSNKIHVNNLYYYDYILELLNKDLYEELKNYNEQGIIFEDLTIDIKNIISQTNSSYYRPQELKLPHSMKEISQEPVNDDKQWIRIAHIENEIFKEGRFEDGAEYKTFGSICFDRNKKKELPVGHLKSMPNEKYSLSEVFDNEMITYIFIQKKHHLEELNLIILNPNLMNTLNLKRVKFNNGFSAENELGEVVLKYNSWKTNYIGNGHITGIADEIPLLDGAELIIRNDYYKKLIKSYGKTVFYKTITIY</sequence>
<keyword evidence="4" id="KW-1185">Reference proteome</keyword>
<evidence type="ECO:0000313" key="3">
    <source>
        <dbReference type="EMBL" id="GAA0743133.1"/>
    </source>
</evidence>
<dbReference type="SUPFAM" id="SSF52540">
    <property type="entry name" value="P-loop containing nucleoside triphosphate hydrolases"/>
    <property type="match status" value="1"/>
</dbReference>
<evidence type="ECO:0000259" key="2">
    <source>
        <dbReference type="SMART" id="SM00382"/>
    </source>
</evidence>
<dbReference type="SMART" id="SM00382">
    <property type="entry name" value="AAA"/>
    <property type="match status" value="1"/>
</dbReference>